<dbReference type="EMBL" id="JBBUTH010000010">
    <property type="protein sequence ID" value="MEK8052991.1"/>
    <property type="molecule type" value="Genomic_DNA"/>
</dbReference>
<keyword evidence="9" id="KW-1185">Reference proteome</keyword>
<keyword evidence="5" id="KW-0812">Transmembrane</keyword>
<evidence type="ECO:0000256" key="1">
    <source>
        <dbReference type="ARBA" id="ARBA00004442"/>
    </source>
</evidence>
<keyword evidence="7" id="KW-0998">Cell outer membrane</keyword>
<evidence type="ECO:0000256" key="2">
    <source>
        <dbReference type="ARBA" id="ARBA00007613"/>
    </source>
</evidence>
<protein>
    <submittedName>
        <fullName evidence="8">TolC family outer membrane protein</fullName>
    </submittedName>
</protein>
<evidence type="ECO:0000256" key="4">
    <source>
        <dbReference type="ARBA" id="ARBA00022452"/>
    </source>
</evidence>
<evidence type="ECO:0000313" key="9">
    <source>
        <dbReference type="Proteomes" id="UP001365405"/>
    </source>
</evidence>
<accession>A0ABU9CMF7</accession>
<comment type="caution">
    <text evidence="8">The sequence shown here is derived from an EMBL/GenBank/DDBJ whole genome shotgun (WGS) entry which is preliminary data.</text>
</comment>
<evidence type="ECO:0000256" key="7">
    <source>
        <dbReference type="ARBA" id="ARBA00023237"/>
    </source>
</evidence>
<gene>
    <name evidence="8" type="ORF">AACH10_22250</name>
</gene>
<evidence type="ECO:0000256" key="5">
    <source>
        <dbReference type="ARBA" id="ARBA00022692"/>
    </source>
</evidence>
<dbReference type="RefSeq" id="WP_341412724.1">
    <property type="nucleotide sequence ID" value="NZ_JBBUTH010000010.1"/>
</dbReference>
<dbReference type="Proteomes" id="UP001365405">
    <property type="component" value="Unassembled WGS sequence"/>
</dbReference>
<keyword evidence="6" id="KW-0472">Membrane</keyword>
<comment type="similarity">
    <text evidence="2">Belongs to the outer membrane factor (OMF) (TC 1.B.17) family.</text>
</comment>
<proteinExistence type="inferred from homology"/>
<dbReference type="InterPro" id="IPR051906">
    <property type="entry name" value="TolC-like"/>
</dbReference>
<comment type="subcellular location">
    <subcellularLocation>
        <location evidence="1">Cell outer membrane</location>
    </subcellularLocation>
</comment>
<name>A0ABU9CMF7_9BURK</name>
<dbReference type="NCBIfam" id="TIGR01844">
    <property type="entry name" value="type_I_sec_TolC"/>
    <property type="match status" value="1"/>
</dbReference>
<keyword evidence="3" id="KW-0813">Transport</keyword>
<organism evidence="8 9">
    <name type="scientific">Pseudaquabacterium inlustre</name>
    <dbReference type="NCBI Taxonomy" id="2984192"/>
    <lineage>
        <taxon>Bacteria</taxon>
        <taxon>Pseudomonadati</taxon>
        <taxon>Pseudomonadota</taxon>
        <taxon>Betaproteobacteria</taxon>
        <taxon>Burkholderiales</taxon>
        <taxon>Sphaerotilaceae</taxon>
        <taxon>Pseudaquabacterium</taxon>
    </lineage>
</organism>
<dbReference type="InterPro" id="IPR003423">
    <property type="entry name" value="OMP_efflux"/>
</dbReference>
<reference evidence="8 9" key="1">
    <citation type="submission" date="2024-04" db="EMBL/GenBank/DDBJ databases">
        <title>Novel species of the genus Ideonella isolated from streams.</title>
        <authorList>
            <person name="Lu H."/>
        </authorList>
    </citation>
    <scope>NUCLEOTIDE SEQUENCE [LARGE SCALE GENOMIC DNA]</scope>
    <source>
        <strain evidence="8 9">DXS22W</strain>
    </source>
</reference>
<dbReference type="Gene3D" id="1.20.1600.10">
    <property type="entry name" value="Outer membrane efflux proteins (OEP)"/>
    <property type="match status" value="1"/>
</dbReference>
<evidence type="ECO:0000256" key="3">
    <source>
        <dbReference type="ARBA" id="ARBA00022448"/>
    </source>
</evidence>
<dbReference type="Pfam" id="PF02321">
    <property type="entry name" value="OEP"/>
    <property type="match status" value="2"/>
</dbReference>
<evidence type="ECO:0000256" key="6">
    <source>
        <dbReference type="ARBA" id="ARBA00023136"/>
    </source>
</evidence>
<dbReference type="PANTHER" id="PTHR30026:SF20">
    <property type="entry name" value="OUTER MEMBRANE PROTEIN TOLC"/>
    <property type="match status" value="1"/>
</dbReference>
<evidence type="ECO:0000313" key="8">
    <source>
        <dbReference type="EMBL" id="MEK8052991.1"/>
    </source>
</evidence>
<dbReference type="SUPFAM" id="SSF56954">
    <property type="entry name" value="Outer membrane efflux proteins (OEP)"/>
    <property type="match status" value="1"/>
</dbReference>
<dbReference type="PANTHER" id="PTHR30026">
    <property type="entry name" value="OUTER MEMBRANE PROTEIN TOLC"/>
    <property type="match status" value="1"/>
</dbReference>
<keyword evidence="4" id="KW-1134">Transmembrane beta strand</keyword>
<dbReference type="InterPro" id="IPR010130">
    <property type="entry name" value="T1SS_OMP_TolC"/>
</dbReference>
<sequence length="426" mass="46304">MAPAVAQSLLDTYRRAVEADPKYRAVLYTARATDALRDQAFAGFLPTLRFEAESIETRQRIISSENPIFGPGTTDFPTRTHTLSLVQPLFRKDVVERFEQAKASVQQASYTLLAAEQDLMLRTASAYLQVLAARDALAFSTAEREALGRALELAREKLKSGLGTITVLHDATARHALAQAREIESRNKLADARQALQEITGAEPQALQSLRADLPLTLPEPASLSAWLDAARDGNLSLRARAAAVEVASIEIDRQKAAHFPSVSMVYTQNRKDSGSTLFGGGSNVDTRELSLRLSVPLFEGGAVLAVTKEASFKHLKAREEHEQERRALERQTRSAYEALVSGVGLVQALAQSVVAQQSAVAAKEQGYAAGINTLLPVLDAQRDLFAARRDHAQARYDLLINRLKLAQAAGTLSETHMAEVGAALQ</sequence>